<dbReference type="GO" id="GO:0005789">
    <property type="term" value="C:endoplasmic reticulum membrane"/>
    <property type="evidence" value="ECO:0007669"/>
    <property type="project" value="UniProtKB-SubCell"/>
</dbReference>
<feature type="compositionally biased region" description="Basic and acidic residues" evidence="16">
    <location>
        <begin position="552"/>
        <end position="563"/>
    </location>
</feature>
<comment type="subcellular location">
    <subcellularLocation>
        <location evidence="1">Endoplasmic reticulum membrane</location>
        <topology evidence="1">Single-pass type I membrane protein</topology>
    </subcellularLocation>
</comment>
<evidence type="ECO:0000256" key="12">
    <source>
        <dbReference type="ARBA" id="ARBA00023157"/>
    </source>
</evidence>
<feature type="compositionally biased region" description="Acidic residues" evidence="16">
    <location>
        <begin position="595"/>
        <end position="604"/>
    </location>
</feature>
<organism evidence="17 18">
    <name type="scientific">Biomphalaria pfeifferi</name>
    <name type="common">Bloodfluke planorb</name>
    <name type="synonym">Freshwater snail</name>
    <dbReference type="NCBI Taxonomy" id="112525"/>
    <lineage>
        <taxon>Eukaryota</taxon>
        <taxon>Metazoa</taxon>
        <taxon>Spiralia</taxon>
        <taxon>Lophotrochozoa</taxon>
        <taxon>Mollusca</taxon>
        <taxon>Gastropoda</taxon>
        <taxon>Heterobranchia</taxon>
        <taxon>Euthyneura</taxon>
        <taxon>Panpulmonata</taxon>
        <taxon>Hygrophila</taxon>
        <taxon>Lymnaeoidea</taxon>
        <taxon>Planorbidae</taxon>
        <taxon>Biomphalaria</taxon>
    </lineage>
</organism>
<dbReference type="PROSITE" id="PS00804">
    <property type="entry name" value="CALRETICULIN_2"/>
    <property type="match status" value="1"/>
</dbReference>
<evidence type="ECO:0000256" key="13">
    <source>
        <dbReference type="ARBA" id="ARBA00023186"/>
    </source>
</evidence>
<evidence type="ECO:0000256" key="5">
    <source>
        <dbReference type="ARBA" id="ARBA00022729"/>
    </source>
</evidence>
<feature type="region of interest" description="Disordered" evidence="16">
    <location>
        <begin position="331"/>
        <end position="381"/>
    </location>
</feature>
<feature type="compositionally biased region" description="Basic and acidic residues" evidence="16">
    <location>
        <begin position="270"/>
        <end position="298"/>
    </location>
</feature>
<dbReference type="InterPro" id="IPR013320">
    <property type="entry name" value="ConA-like_dom_sf"/>
</dbReference>
<keyword evidence="7 15" id="KW-0256">Endoplasmic reticulum</keyword>
<feature type="compositionally biased region" description="Acidic residues" evidence="16">
    <location>
        <begin position="337"/>
        <end position="346"/>
    </location>
</feature>
<proteinExistence type="inferred from homology"/>
<evidence type="ECO:0000256" key="3">
    <source>
        <dbReference type="ARBA" id="ARBA00022553"/>
    </source>
</evidence>
<evidence type="ECO:0000256" key="9">
    <source>
        <dbReference type="ARBA" id="ARBA00022989"/>
    </source>
</evidence>
<feature type="disulfide bond" evidence="14">
    <location>
        <begin position="156"/>
        <end position="190"/>
    </location>
</feature>
<comment type="similarity">
    <text evidence="2 15">Belongs to the calreticulin family.</text>
</comment>
<feature type="transmembrane region" description="Helical" evidence="15">
    <location>
        <begin position="481"/>
        <end position="501"/>
    </location>
</feature>
<dbReference type="PRINTS" id="PR00626">
    <property type="entry name" value="CALRETICULIN"/>
</dbReference>
<keyword evidence="18" id="KW-1185">Reference proteome</keyword>
<comment type="caution">
    <text evidence="17">The sequence shown here is derived from an EMBL/GenBank/DDBJ whole genome shotgun (WGS) entry which is preliminary data.</text>
</comment>
<dbReference type="AlphaFoldDB" id="A0AAD8F5G4"/>
<dbReference type="GO" id="GO:0051082">
    <property type="term" value="F:unfolded protein binding"/>
    <property type="evidence" value="ECO:0007669"/>
    <property type="project" value="InterPro"/>
</dbReference>
<feature type="compositionally biased region" description="Acidic residues" evidence="16">
    <location>
        <begin position="564"/>
        <end position="573"/>
    </location>
</feature>
<keyword evidence="4 15" id="KW-0812">Transmembrane</keyword>
<evidence type="ECO:0000256" key="11">
    <source>
        <dbReference type="ARBA" id="ARBA00023136"/>
    </source>
</evidence>
<keyword evidence="6" id="KW-0677">Repeat</keyword>
<feature type="signal peptide" evidence="15">
    <location>
        <begin position="1"/>
        <end position="24"/>
    </location>
</feature>
<feature type="compositionally biased region" description="Low complexity" evidence="16">
    <location>
        <begin position="605"/>
        <end position="635"/>
    </location>
</feature>
<feature type="compositionally biased region" description="Basic and acidic residues" evidence="16">
    <location>
        <begin position="347"/>
        <end position="358"/>
    </location>
</feature>
<dbReference type="PANTHER" id="PTHR11073">
    <property type="entry name" value="CALRETICULIN AND CALNEXIN"/>
    <property type="match status" value="1"/>
</dbReference>
<keyword evidence="9 15" id="KW-1133">Transmembrane helix</keyword>
<feature type="compositionally biased region" description="Acidic residues" evidence="16">
    <location>
        <begin position="299"/>
        <end position="315"/>
    </location>
</feature>
<name>A0AAD8F5G4_BIOPF</name>
<evidence type="ECO:0000256" key="16">
    <source>
        <dbReference type="SAM" id="MobiDB-lite"/>
    </source>
</evidence>
<keyword evidence="5 15" id="KW-0732">Signal</keyword>
<evidence type="ECO:0000313" key="18">
    <source>
        <dbReference type="Proteomes" id="UP001233172"/>
    </source>
</evidence>
<feature type="region of interest" description="Disordered" evidence="16">
    <location>
        <begin position="259"/>
        <end position="315"/>
    </location>
</feature>
<feature type="chain" id="PRO_5041783649" evidence="15">
    <location>
        <begin position="25"/>
        <end position="646"/>
    </location>
</feature>
<keyword evidence="3" id="KW-0597">Phosphoprotein</keyword>
<dbReference type="Proteomes" id="UP001233172">
    <property type="component" value="Unassembled WGS sequence"/>
</dbReference>
<reference evidence="17" key="2">
    <citation type="submission" date="2023-04" db="EMBL/GenBank/DDBJ databases">
        <authorList>
            <person name="Bu L."/>
            <person name="Lu L."/>
            <person name="Laidemitt M.R."/>
            <person name="Zhang S.M."/>
            <person name="Mutuku M."/>
            <person name="Mkoji G."/>
            <person name="Steinauer M."/>
            <person name="Loker E.S."/>
        </authorList>
    </citation>
    <scope>NUCLEOTIDE SEQUENCE</scope>
    <source>
        <strain evidence="17">KasaAsao</strain>
        <tissue evidence="17">Whole Snail</tissue>
    </source>
</reference>
<feature type="compositionally biased region" description="Basic residues" evidence="16">
    <location>
        <begin position="636"/>
        <end position="646"/>
    </location>
</feature>
<evidence type="ECO:0000256" key="15">
    <source>
        <dbReference type="RuleBase" id="RU362126"/>
    </source>
</evidence>
<evidence type="ECO:0000256" key="8">
    <source>
        <dbReference type="ARBA" id="ARBA00022837"/>
    </source>
</evidence>
<evidence type="ECO:0000256" key="10">
    <source>
        <dbReference type="ARBA" id="ARBA00022990"/>
    </source>
</evidence>
<accession>A0AAD8F5G4</accession>
<dbReference type="EMBL" id="JASAOG010000094">
    <property type="protein sequence ID" value="KAK0052442.1"/>
    <property type="molecule type" value="Genomic_DNA"/>
</dbReference>
<keyword evidence="8" id="KW-0106">Calcium</keyword>
<dbReference type="Gene3D" id="2.60.120.200">
    <property type="match status" value="1"/>
</dbReference>
<dbReference type="FunFam" id="2.10.250.10:FF:000001">
    <property type="entry name" value="Calnexin homolog"/>
    <property type="match status" value="1"/>
</dbReference>
<evidence type="ECO:0000256" key="6">
    <source>
        <dbReference type="ARBA" id="ARBA00022737"/>
    </source>
</evidence>
<dbReference type="GO" id="GO:0036503">
    <property type="term" value="P:ERAD pathway"/>
    <property type="evidence" value="ECO:0007669"/>
    <property type="project" value="TreeGrafter"/>
</dbReference>
<evidence type="ECO:0000256" key="1">
    <source>
        <dbReference type="ARBA" id="ARBA00004115"/>
    </source>
</evidence>
<dbReference type="FunFam" id="2.60.120.200:FF:000430">
    <property type="entry name" value="Si:ch211-274f20.2"/>
    <property type="match status" value="1"/>
</dbReference>
<keyword evidence="11 15" id="KW-0472">Membrane</keyword>
<dbReference type="PROSITE" id="PS00803">
    <property type="entry name" value="CALRETICULIN_1"/>
    <property type="match status" value="1"/>
</dbReference>
<keyword evidence="12 14" id="KW-1015">Disulfide bond</keyword>
<keyword evidence="13 15" id="KW-0143">Chaperone</keyword>
<dbReference type="InterPro" id="IPR018124">
    <property type="entry name" value="Calret/calnex_CS"/>
</dbReference>
<reference evidence="17" key="1">
    <citation type="journal article" date="2023" name="PLoS Negl. Trop. Dis.">
        <title>A genome sequence for Biomphalaria pfeifferi, the major vector snail for the human-infecting parasite Schistosoma mansoni.</title>
        <authorList>
            <person name="Bu L."/>
            <person name="Lu L."/>
            <person name="Laidemitt M.R."/>
            <person name="Zhang S.M."/>
            <person name="Mutuku M."/>
            <person name="Mkoji G."/>
            <person name="Steinauer M."/>
            <person name="Loker E.S."/>
        </authorList>
    </citation>
    <scope>NUCLEOTIDE SEQUENCE</scope>
    <source>
        <strain evidence="17">KasaAsao</strain>
    </source>
</reference>
<dbReference type="Pfam" id="PF00262">
    <property type="entry name" value="Calreticulin"/>
    <property type="match status" value="1"/>
</dbReference>
<evidence type="ECO:0000256" key="7">
    <source>
        <dbReference type="ARBA" id="ARBA00022824"/>
    </source>
</evidence>
<dbReference type="PANTHER" id="PTHR11073:SF1">
    <property type="entry name" value="CALNEXIN 14D-RELATED"/>
    <property type="match status" value="1"/>
</dbReference>
<dbReference type="SUPFAM" id="SSF63887">
    <property type="entry name" value="P-domain of calnexin/calreticulin"/>
    <property type="match status" value="1"/>
</dbReference>
<evidence type="ECO:0000256" key="14">
    <source>
        <dbReference type="PIRSR" id="PIRSR601580-3"/>
    </source>
</evidence>
<dbReference type="SUPFAM" id="SSF49899">
    <property type="entry name" value="Concanavalin A-like lectins/glucanases"/>
    <property type="match status" value="1"/>
</dbReference>
<evidence type="ECO:0000256" key="4">
    <source>
        <dbReference type="ARBA" id="ARBA00022692"/>
    </source>
</evidence>
<keyword evidence="10" id="KW-0007">Acetylation</keyword>
<dbReference type="PROSITE" id="PS00805">
    <property type="entry name" value="CALRETICULIN_REPEAT"/>
    <property type="match status" value="1"/>
</dbReference>
<dbReference type="GO" id="GO:0006457">
    <property type="term" value="P:protein folding"/>
    <property type="evidence" value="ECO:0007669"/>
    <property type="project" value="InterPro"/>
</dbReference>
<dbReference type="InterPro" id="IPR001580">
    <property type="entry name" value="Calret/calnex"/>
</dbReference>
<dbReference type="GO" id="GO:0005509">
    <property type="term" value="F:calcium ion binding"/>
    <property type="evidence" value="ECO:0007669"/>
    <property type="project" value="InterPro"/>
</dbReference>
<sequence>MKIIFSFSLLVICLFSLNFFMASADFEDEEEDIDDGVVEVEEEEMRFPKERPEYERPIPNGDTYFYEPFDTRAEFLKKWVQSQAKKDGADDHLAKYDGKWVIEEAKENPILRDLGLILKSKAKHHAISAKLDKPFEFDGKPLIVQYEVKFQNGIECGGAYVKLLSKTGQLNLKAFTDKTPYTIMFGPDKCGNDYKLHFIFRHMNPKTGVYEEKHAEKPTAKLESFFTDKKTHLYTLTVNPDNTFEIKVDNGLVSSGDLLTNFSPPVNPPKEIEDPNDKKPAEWDDREKIPDPDAKKPDDWDESEPATIVDEDAVMPDGWLLEEEVYIPDPSAVKPEDWDDEMDGEWEAPRIDNPKCKDAPGCGQWEKPTIPNPKYKGTWRPPMIENPNYKGEWKPRTIANPDYFEDKTPYKMTPIEAIGLELWSMSDDILFDNFLIADNQSVVDHFTSITWEVKSIQERSAASTGQSIIQAIKDATNERPWLWAVFILVVVLPIILILTYCCAGSSKSWWQAIKSSTEERPWLWAVYVVVLLLPVVLLAICLCPKSGPVKPEDIDAHRKKFDDATPDVIDEAEESRAKEEEEEEEESKSGAGDGTVDEGGEETVEAGAAGDGSSPVEESGEGSVEGEAQGSPKKSNSPRKRRNRKE</sequence>
<protein>
    <submittedName>
        <fullName evidence="17">Calnexin-like isoform X1</fullName>
    </submittedName>
</protein>
<gene>
    <name evidence="17" type="ORF">Bpfe_018026</name>
</gene>
<evidence type="ECO:0000313" key="17">
    <source>
        <dbReference type="EMBL" id="KAK0052442.1"/>
    </source>
</evidence>
<evidence type="ECO:0000256" key="2">
    <source>
        <dbReference type="ARBA" id="ARBA00010983"/>
    </source>
</evidence>
<dbReference type="Gene3D" id="2.10.250.10">
    <property type="entry name" value="Calreticulin/calnexin, P domain"/>
    <property type="match status" value="1"/>
</dbReference>
<feature type="transmembrane region" description="Helical" evidence="15">
    <location>
        <begin position="522"/>
        <end position="540"/>
    </location>
</feature>
<feature type="region of interest" description="Disordered" evidence="16">
    <location>
        <begin position="552"/>
        <end position="646"/>
    </location>
</feature>
<dbReference type="InterPro" id="IPR009033">
    <property type="entry name" value="Calreticulin/calnexin_P_dom_sf"/>
</dbReference>